<reference evidence="1 3" key="2">
    <citation type="journal article" date="2023" name="Sci. Data">
        <title>Genome assembly of the Korean intertidal mud-creeper Batillaria attramentaria.</title>
        <authorList>
            <person name="Patra A.K."/>
            <person name="Ho P.T."/>
            <person name="Jun S."/>
            <person name="Lee S.J."/>
            <person name="Kim Y."/>
            <person name="Won Y.J."/>
        </authorList>
    </citation>
    <scope>NUCLEOTIDE SEQUENCE [LARGE SCALE GENOMIC DNA]</scope>
    <source>
        <strain evidence="1">Wonlab-2016</strain>
    </source>
</reference>
<evidence type="ECO:0000313" key="2">
    <source>
        <dbReference type="EMBL" id="KAK7476088.1"/>
    </source>
</evidence>
<accession>A0ABD0JH18</accession>
<sequence>MDKTRLISCLAKRYTLREFAAQNLTGLHYRELALAAERRTGHENEAALGQVE</sequence>
<gene>
    <name evidence="2" type="ORF">BaRGS_00032715</name>
    <name evidence="1" type="ORF">BaRGS_00034528</name>
</gene>
<protein>
    <submittedName>
        <fullName evidence="1">Uncharacterized protein</fullName>
    </submittedName>
</protein>
<keyword evidence="3" id="KW-1185">Reference proteome</keyword>
<comment type="caution">
    <text evidence="1">The sequence shown here is derived from an EMBL/GenBank/DDBJ whole genome shotgun (WGS) entry which is preliminary data.</text>
</comment>
<dbReference type="AlphaFoldDB" id="A0ABD0JH18"/>
<proteinExistence type="predicted"/>
<dbReference type="EMBL" id="JACVVK020000386">
    <property type="protein sequence ID" value="KAK7476088.1"/>
    <property type="molecule type" value="Genomic_DNA"/>
</dbReference>
<organism evidence="1 3">
    <name type="scientific">Batillaria attramentaria</name>
    <dbReference type="NCBI Taxonomy" id="370345"/>
    <lineage>
        <taxon>Eukaryota</taxon>
        <taxon>Metazoa</taxon>
        <taxon>Spiralia</taxon>
        <taxon>Lophotrochozoa</taxon>
        <taxon>Mollusca</taxon>
        <taxon>Gastropoda</taxon>
        <taxon>Caenogastropoda</taxon>
        <taxon>Sorbeoconcha</taxon>
        <taxon>Cerithioidea</taxon>
        <taxon>Batillariidae</taxon>
        <taxon>Batillaria</taxon>
    </lineage>
</organism>
<reference evidence="1" key="3">
    <citation type="submission" date="2023-01" db="EMBL/GenBank/DDBJ databases">
        <authorList>
            <person name="Patra A."/>
        </authorList>
    </citation>
    <scope>NUCLEOTIDE SEQUENCE</scope>
    <source>
        <strain evidence="1">Wonlab-2016</strain>
        <tissue evidence="1">Foot muscle</tissue>
    </source>
</reference>
<evidence type="ECO:0000313" key="3">
    <source>
        <dbReference type="Proteomes" id="UP001519460"/>
    </source>
</evidence>
<reference evidence="1" key="1">
    <citation type="submission" date="2020-09" db="EMBL/GenBank/DDBJ databases">
        <authorList>
            <person name="Won Y."/>
        </authorList>
    </citation>
    <scope>NUCLEOTIDE SEQUENCE</scope>
    <source>
        <strain evidence="1">Wonlab-2016</strain>
        <tissue evidence="1">Foot muscle</tissue>
    </source>
</reference>
<feature type="non-terminal residue" evidence="1">
    <location>
        <position position="52"/>
    </location>
</feature>
<dbReference type="Proteomes" id="UP001519460">
    <property type="component" value="Unassembled WGS sequence"/>
</dbReference>
<dbReference type="EMBL" id="JACVVK020000443">
    <property type="protein sequence ID" value="KAK7474236.1"/>
    <property type="molecule type" value="Genomic_DNA"/>
</dbReference>
<name>A0ABD0JH18_9CAEN</name>
<evidence type="ECO:0000313" key="1">
    <source>
        <dbReference type="EMBL" id="KAK7474236.1"/>
    </source>
</evidence>